<dbReference type="SUPFAM" id="SSF51735">
    <property type="entry name" value="NAD(P)-binding Rossmann-fold domains"/>
    <property type="match status" value="1"/>
</dbReference>
<dbReference type="InterPro" id="IPR002347">
    <property type="entry name" value="SDR_fam"/>
</dbReference>
<proteinExistence type="inferred from homology"/>
<dbReference type="EMBL" id="CP091430">
    <property type="protein sequence ID" value="UVI27297.1"/>
    <property type="molecule type" value="Genomic_DNA"/>
</dbReference>
<evidence type="ECO:0000313" key="4">
    <source>
        <dbReference type="Proteomes" id="UP001057877"/>
    </source>
</evidence>
<sequence>MHTLHNKVILITGCLGMAGRSALSMFLERGAVLFGCDRLPIDGFPEIVRLQEKYGEHRFVYLQADMCDEEQVKTAIADIDRRFGRLDGTYHNVFKNVEKPVTELSLADWEASIRGTLTSTFLVCKHAVPLLIRSGGGSIVNMSSILGQIPSEGCYAYGAAKAGINQFTRVLAADYASRGIRANAVVPGDFKSEEAFAQQSEREKEGMRRHAYLGRSGRADEINEVVAFLLSDASSYVTGSLYTVDGGFHR</sequence>
<dbReference type="PRINTS" id="PR00081">
    <property type="entry name" value="GDHRDH"/>
</dbReference>
<evidence type="ECO:0000256" key="2">
    <source>
        <dbReference type="ARBA" id="ARBA00023002"/>
    </source>
</evidence>
<dbReference type="Pfam" id="PF13561">
    <property type="entry name" value="adh_short_C2"/>
    <property type="match status" value="1"/>
</dbReference>
<dbReference type="InterPro" id="IPR036291">
    <property type="entry name" value="NAD(P)-bd_dom_sf"/>
</dbReference>
<dbReference type="CDD" id="cd05233">
    <property type="entry name" value="SDR_c"/>
    <property type="match status" value="1"/>
</dbReference>
<comment type="similarity">
    <text evidence="1">Belongs to the short-chain dehydrogenases/reductases (SDR) family.</text>
</comment>
<dbReference type="PROSITE" id="PS00061">
    <property type="entry name" value="ADH_SHORT"/>
    <property type="match status" value="1"/>
</dbReference>
<organism evidence="3 4">
    <name type="scientific">Paenibacillus spongiae</name>
    <dbReference type="NCBI Taxonomy" id="2909671"/>
    <lineage>
        <taxon>Bacteria</taxon>
        <taxon>Bacillati</taxon>
        <taxon>Bacillota</taxon>
        <taxon>Bacilli</taxon>
        <taxon>Bacillales</taxon>
        <taxon>Paenibacillaceae</taxon>
        <taxon>Paenibacillus</taxon>
    </lineage>
</organism>
<gene>
    <name evidence="3" type="ORF">L1F29_17600</name>
</gene>
<evidence type="ECO:0000256" key="1">
    <source>
        <dbReference type="ARBA" id="ARBA00006484"/>
    </source>
</evidence>
<dbReference type="PRINTS" id="PR00080">
    <property type="entry name" value="SDRFAMILY"/>
</dbReference>
<protein>
    <submittedName>
        <fullName evidence="3">SDR family oxidoreductase</fullName>
    </submittedName>
</protein>
<keyword evidence="4" id="KW-1185">Reference proteome</keyword>
<dbReference type="RefSeq" id="WP_258383382.1">
    <property type="nucleotide sequence ID" value="NZ_CP091430.1"/>
</dbReference>
<evidence type="ECO:0000313" key="3">
    <source>
        <dbReference type="EMBL" id="UVI27297.1"/>
    </source>
</evidence>
<reference evidence="3" key="1">
    <citation type="submission" date="2022-01" db="EMBL/GenBank/DDBJ databases">
        <title>Paenibacillus spongiae sp. nov., isolated from marine sponge.</title>
        <authorList>
            <person name="Li Z."/>
            <person name="Zhang M."/>
        </authorList>
    </citation>
    <scope>NUCLEOTIDE SEQUENCE</scope>
    <source>
        <strain evidence="3">PHS-Z3</strain>
    </source>
</reference>
<dbReference type="PANTHER" id="PTHR24321">
    <property type="entry name" value="DEHYDROGENASES, SHORT CHAIN"/>
    <property type="match status" value="1"/>
</dbReference>
<dbReference type="Proteomes" id="UP001057877">
    <property type="component" value="Chromosome"/>
</dbReference>
<name>A0ABY5S365_9BACL</name>
<keyword evidence="2" id="KW-0560">Oxidoreductase</keyword>
<dbReference type="PANTHER" id="PTHR24321:SF8">
    <property type="entry name" value="ESTRADIOL 17-BETA-DEHYDROGENASE 8-RELATED"/>
    <property type="match status" value="1"/>
</dbReference>
<accession>A0ABY5S365</accession>
<dbReference type="Gene3D" id="3.40.50.720">
    <property type="entry name" value="NAD(P)-binding Rossmann-like Domain"/>
    <property type="match status" value="1"/>
</dbReference>
<dbReference type="InterPro" id="IPR020904">
    <property type="entry name" value="Sc_DH/Rdtase_CS"/>
</dbReference>